<dbReference type="InterPro" id="IPR004518">
    <property type="entry name" value="MazG-like_dom"/>
</dbReference>
<evidence type="ECO:0000256" key="1">
    <source>
        <dbReference type="SAM" id="MobiDB-lite"/>
    </source>
</evidence>
<dbReference type="EMBL" id="CP041765">
    <property type="protein sequence ID" value="QDQ97086.1"/>
    <property type="molecule type" value="Genomic_DNA"/>
</dbReference>
<dbReference type="RefSeq" id="WP_143907425.1">
    <property type="nucleotide sequence ID" value="NZ_CP041765.1"/>
</dbReference>
<feature type="domain" description="NTP pyrophosphohydrolase MazG-like" evidence="2">
    <location>
        <begin position="34"/>
        <end position="100"/>
    </location>
</feature>
<dbReference type="Gene3D" id="1.10.287.1080">
    <property type="entry name" value="MazG-like"/>
    <property type="match status" value="1"/>
</dbReference>
<dbReference type="OrthoDB" id="9808939at2"/>
<keyword evidence="4" id="KW-1185">Reference proteome</keyword>
<reference evidence="3 4" key="2">
    <citation type="submission" date="2019-07" db="EMBL/GenBank/DDBJ databases">
        <authorList>
            <person name="Huang Y."/>
        </authorList>
    </citation>
    <scope>NUCLEOTIDE SEQUENCE [LARGE SCALE GENOMIC DNA]</scope>
    <source>
        <strain evidence="3 4">HY188</strain>
    </source>
</reference>
<name>A0A516X1X3_9ACTN</name>
<reference evidence="3 4" key="1">
    <citation type="submission" date="2019-07" db="EMBL/GenBank/DDBJ databases">
        <title>Tomitella cavernea sp. nov., an actinomycete isolated from soil.</title>
        <authorList>
            <person name="Cheng J."/>
        </authorList>
    </citation>
    <scope>NUCLEOTIDE SEQUENCE [LARGE SCALE GENOMIC DNA]</scope>
    <source>
        <strain evidence="3 4">HY188</strain>
    </source>
</reference>
<dbReference type="InterPro" id="IPR048015">
    <property type="entry name" value="NTP-PPase_MazG-like_N"/>
</dbReference>
<dbReference type="GO" id="GO:0046061">
    <property type="term" value="P:dATP catabolic process"/>
    <property type="evidence" value="ECO:0007669"/>
    <property type="project" value="TreeGrafter"/>
</dbReference>
<gene>
    <name evidence="3" type="ORF">FO059_06765</name>
</gene>
<feature type="region of interest" description="Disordered" evidence="1">
    <location>
        <begin position="196"/>
        <end position="229"/>
    </location>
</feature>
<dbReference type="KEGG" id="toy:FO059_06765"/>
<dbReference type="GO" id="GO:0047429">
    <property type="term" value="F:nucleoside triphosphate diphosphatase activity"/>
    <property type="evidence" value="ECO:0007669"/>
    <property type="project" value="TreeGrafter"/>
</dbReference>
<evidence type="ECO:0000313" key="4">
    <source>
        <dbReference type="Proteomes" id="UP000317344"/>
    </source>
</evidence>
<dbReference type="GO" id="GO:0046076">
    <property type="term" value="P:dTTP catabolic process"/>
    <property type="evidence" value="ECO:0007669"/>
    <property type="project" value="TreeGrafter"/>
</dbReference>
<proteinExistence type="predicted"/>
<accession>A0A516X1X3</accession>
<dbReference type="InterPro" id="IPR011551">
    <property type="entry name" value="NTP_PyrPHydrolase_MazG"/>
</dbReference>
<dbReference type="GO" id="GO:0006203">
    <property type="term" value="P:dGTP catabolic process"/>
    <property type="evidence" value="ECO:0007669"/>
    <property type="project" value="TreeGrafter"/>
</dbReference>
<dbReference type="Proteomes" id="UP000317344">
    <property type="component" value="Chromosome"/>
</dbReference>
<dbReference type="SUPFAM" id="SSF101386">
    <property type="entry name" value="all-alpha NTP pyrophosphatases"/>
    <property type="match status" value="1"/>
</dbReference>
<dbReference type="Pfam" id="PF03819">
    <property type="entry name" value="MazG"/>
    <property type="match status" value="1"/>
</dbReference>
<dbReference type="AlphaFoldDB" id="A0A516X1X3"/>
<dbReference type="GO" id="GO:0046047">
    <property type="term" value="P:TTP catabolic process"/>
    <property type="evidence" value="ECO:0007669"/>
    <property type="project" value="TreeGrafter"/>
</dbReference>
<dbReference type="PANTHER" id="PTHR30522">
    <property type="entry name" value="NUCLEOSIDE TRIPHOSPHATE PYROPHOSPHOHYDROLASE"/>
    <property type="match status" value="1"/>
</dbReference>
<organism evidence="3 4">
    <name type="scientific">Tomitella fengzijianii</name>
    <dbReference type="NCBI Taxonomy" id="2597660"/>
    <lineage>
        <taxon>Bacteria</taxon>
        <taxon>Bacillati</taxon>
        <taxon>Actinomycetota</taxon>
        <taxon>Actinomycetes</taxon>
        <taxon>Mycobacteriales</taxon>
        <taxon>Tomitella</taxon>
    </lineage>
</organism>
<dbReference type="GO" id="GO:0046081">
    <property type="term" value="P:dUTP catabolic process"/>
    <property type="evidence" value="ECO:0007669"/>
    <property type="project" value="TreeGrafter"/>
</dbReference>
<sequence>MTGPDGAPREGARLLDAVALMDRLCTEGAWESQQTHSSLTGYLVEETYELLDAIASGDREEMVAELGDVLLQVLFHARIGAGFTIDDVAESFIRKVSARSAGVLAGGVDLATQVDDWERAKSRERPDASAMDGIPPAQPALALTAKILARARDAGVPSDAIPAGLTTVTVGPDGGAEQRLRAEALDFARRIRAAERSMRAAQGSGAGPDEQSDGGRMRFGPEQWRAALR</sequence>
<evidence type="ECO:0000313" key="3">
    <source>
        <dbReference type="EMBL" id="QDQ97086.1"/>
    </source>
</evidence>
<evidence type="ECO:0000259" key="2">
    <source>
        <dbReference type="Pfam" id="PF03819"/>
    </source>
</evidence>
<dbReference type="CDD" id="cd11528">
    <property type="entry name" value="NTP-PPase_MazG_Nterm"/>
    <property type="match status" value="1"/>
</dbReference>
<dbReference type="GO" id="GO:0046052">
    <property type="term" value="P:UTP catabolic process"/>
    <property type="evidence" value="ECO:0007669"/>
    <property type="project" value="TreeGrafter"/>
</dbReference>
<dbReference type="PANTHER" id="PTHR30522:SF0">
    <property type="entry name" value="NUCLEOSIDE TRIPHOSPHATE PYROPHOSPHOHYDROLASE"/>
    <property type="match status" value="1"/>
</dbReference>
<protein>
    <submittedName>
        <fullName evidence="3">MazG family protein</fullName>
    </submittedName>
</protein>